<sequence>MSHSPFMHHSLELSSHIRIGCLSRCHPSSTVPRVTVTHKWRSVLSCTIRASDILRDLLSHKLPLRSDTSTSHQAVACEPMPVAICSPANSGTLPRYASSPADDQRRPLCNRISLSAIMNSRDDTDHLDLNGLYLHDDIDETTFSELIPSVTEPDTGSLISSAFAVRNSFDNLPDADHPDMNGWMGNGNDNVKHTTQNVHDVRGSGIQACTALLEPASEGLEWDDSGDLRGLQPRPDSTESRFGRFSLPLIEGFGSHPGSLGTRAGSGATIFSGMEQIPVDKPYRSAFTLAAEAAEALVTGRGRYLTQQHLQQQQQLPSGSDKNKLHSGRLSEKSLTGVIPNRLSAHSVRTSGKEPSPPVCCSTPAQRLSDVRVDRQCHPNPKFENAWPTSSESPTIPVQRIRSSRGHVLSSTAKVHPVQFGQHSQPIPGESTETIHSLFSNAPMRHGLTAQTDTSRSHGDLNGRTNDSIRFNDEAAERKFEECSENPLAQLALIRSRDAVPLLGLLDRLERGSAVHLSQSDLPKQPKGALETSTQELDQERVQLDIDRSFLQFYTKELRGWRELAETLRHSMTAGNSFGAHNTFTDSDPYQTQLAMDAFCDWLSVLENRVEVCLSHLNRRATWIDQLTGFSHELKSSFAVVEERVKNSLRRARDLLLTWRERCYSERAEKPCEVVLSTQSNGRSDEPVAQIDQRQMLETLDDLQNLSDGVLTFQVRLGSCHLVNDCWGSNGLFQPVPHTLREPQLSKDCVSISNDAEQISDGASFSSSFSSFLDAEVDAEPNCTESTHLRLVTERAERLQRRLRATIRRLERTVIASTGTSSVQNVSPADHSPSVAVTSNKMTHPISSTSVIPSHHLSLCLSPPSRKHAFLPKYLLFPFLTFIVLLLALLCSYYLMMGSTSSLLRMDHPFCPRLPGRVVVDFSPNWWVRMLACLQLPSAQDITW</sequence>
<evidence type="ECO:0000313" key="4">
    <source>
        <dbReference type="Proteomes" id="UP000230066"/>
    </source>
</evidence>
<feature type="region of interest" description="Disordered" evidence="1">
    <location>
        <begin position="449"/>
        <end position="468"/>
    </location>
</feature>
<keyword evidence="4" id="KW-1185">Reference proteome</keyword>
<accession>A0A4E0R3R3</accession>
<organism evidence="3 4">
    <name type="scientific">Fasciola hepatica</name>
    <name type="common">Liver fluke</name>
    <dbReference type="NCBI Taxonomy" id="6192"/>
    <lineage>
        <taxon>Eukaryota</taxon>
        <taxon>Metazoa</taxon>
        <taxon>Spiralia</taxon>
        <taxon>Lophotrochozoa</taxon>
        <taxon>Platyhelminthes</taxon>
        <taxon>Trematoda</taxon>
        <taxon>Digenea</taxon>
        <taxon>Plagiorchiida</taxon>
        <taxon>Echinostomata</taxon>
        <taxon>Echinostomatoidea</taxon>
        <taxon>Fasciolidae</taxon>
        <taxon>Fasciola</taxon>
    </lineage>
</organism>
<keyword evidence="2" id="KW-0472">Membrane</keyword>
<evidence type="ECO:0008006" key="5">
    <source>
        <dbReference type="Google" id="ProtNLM"/>
    </source>
</evidence>
<feature type="region of interest" description="Disordered" evidence="1">
    <location>
        <begin position="308"/>
        <end position="334"/>
    </location>
</feature>
<feature type="transmembrane region" description="Helical" evidence="2">
    <location>
        <begin position="874"/>
        <end position="896"/>
    </location>
</feature>
<evidence type="ECO:0000313" key="3">
    <source>
        <dbReference type="EMBL" id="THD22919.1"/>
    </source>
</evidence>
<reference evidence="3" key="1">
    <citation type="submission" date="2019-03" db="EMBL/GenBank/DDBJ databases">
        <title>Improved annotation for the trematode Fasciola hepatica.</title>
        <authorList>
            <person name="Choi Y.-J."/>
            <person name="Martin J."/>
            <person name="Mitreva M."/>
        </authorList>
    </citation>
    <scope>NUCLEOTIDE SEQUENCE [LARGE SCALE GENOMIC DNA]</scope>
</reference>
<evidence type="ECO:0000256" key="1">
    <source>
        <dbReference type="SAM" id="MobiDB-lite"/>
    </source>
</evidence>
<dbReference type="AlphaFoldDB" id="A0A4E0R3R3"/>
<keyword evidence="2" id="KW-1133">Transmembrane helix</keyword>
<keyword evidence="2" id="KW-0812">Transmembrane</keyword>
<feature type="region of interest" description="Disordered" evidence="1">
    <location>
        <begin position="221"/>
        <end position="241"/>
    </location>
</feature>
<evidence type="ECO:0000256" key="2">
    <source>
        <dbReference type="SAM" id="Phobius"/>
    </source>
</evidence>
<gene>
    <name evidence="3" type="ORF">D915_006111</name>
</gene>
<feature type="region of interest" description="Disordered" evidence="1">
    <location>
        <begin position="516"/>
        <end position="536"/>
    </location>
</feature>
<dbReference type="Proteomes" id="UP000230066">
    <property type="component" value="Unassembled WGS sequence"/>
</dbReference>
<proteinExistence type="predicted"/>
<feature type="compositionally biased region" description="Basic and acidic residues" evidence="1">
    <location>
        <begin position="321"/>
        <end position="332"/>
    </location>
</feature>
<comment type="caution">
    <text evidence="3">The sequence shown here is derived from an EMBL/GenBank/DDBJ whole genome shotgun (WGS) entry which is preliminary data.</text>
</comment>
<name>A0A4E0R3R3_FASHE</name>
<dbReference type="EMBL" id="JXXN02002442">
    <property type="protein sequence ID" value="THD22919.1"/>
    <property type="molecule type" value="Genomic_DNA"/>
</dbReference>
<protein>
    <recommendedName>
        <fullName evidence="5">KASH domain-containing protein</fullName>
    </recommendedName>
</protein>